<proteinExistence type="predicted"/>
<name>A0ABX2AP72_9BACT</name>
<dbReference type="Proteomes" id="UP000714420">
    <property type="component" value="Unassembled WGS sequence"/>
</dbReference>
<protein>
    <recommendedName>
        <fullName evidence="4">Gingipain propeptide domain-containing protein</fullName>
    </recommendedName>
</protein>
<feature type="signal peptide" evidence="1">
    <location>
        <begin position="1"/>
        <end position="20"/>
    </location>
</feature>
<keyword evidence="3" id="KW-1185">Reference proteome</keyword>
<keyword evidence="1" id="KW-0732">Signal</keyword>
<reference evidence="2 3" key="1">
    <citation type="submission" date="2020-05" db="EMBL/GenBank/DDBJ databases">
        <title>Distinct polysaccharide utilization as determinants for interspecies competition between intestinal Prevotella spp.</title>
        <authorList>
            <person name="Galvez E.J.C."/>
            <person name="Iljazovic A."/>
            <person name="Strowig T."/>
        </authorList>
    </citation>
    <scope>NUCLEOTIDE SEQUENCE [LARGE SCALE GENOMIC DNA]</scope>
    <source>
        <strain evidence="2 3">PMUR</strain>
    </source>
</reference>
<accession>A0ABX2AP72</accession>
<feature type="chain" id="PRO_5047269069" description="Gingipain propeptide domain-containing protein" evidence="1">
    <location>
        <begin position="21"/>
        <end position="279"/>
    </location>
</feature>
<dbReference type="RefSeq" id="WP_172276950.1">
    <property type="nucleotide sequence ID" value="NZ_CASGMU010000025.1"/>
</dbReference>
<gene>
    <name evidence="2" type="ORF">HPS56_12000</name>
</gene>
<dbReference type="EMBL" id="JABKKF010000015">
    <property type="protein sequence ID" value="NPD93046.1"/>
    <property type="molecule type" value="Genomic_DNA"/>
</dbReference>
<evidence type="ECO:0000313" key="2">
    <source>
        <dbReference type="EMBL" id="NPD93046.1"/>
    </source>
</evidence>
<dbReference type="Gene3D" id="3.40.50.10390">
    <property type="entry name" value="Gingipain r, domain 1"/>
    <property type="match status" value="1"/>
</dbReference>
<organism evidence="2 3">
    <name type="scientific">Xylanibacter muris</name>
    <dbReference type="NCBI Taxonomy" id="2736290"/>
    <lineage>
        <taxon>Bacteria</taxon>
        <taxon>Pseudomonadati</taxon>
        <taxon>Bacteroidota</taxon>
        <taxon>Bacteroidia</taxon>
        <taxon>Bacteroidales</taxon>
        <taxon>Prevotellaceae</taxon>
        <taxon>Xylanibacter</taxon>
    </lineage>
</organism>
<comment type="caution">
    <text evidence="2">The sequence shown here is derived from an EMBL/GenBank/DDBJ whole genome shotgun (WGS) entry which is preliminary data.</text>
</comment>
<dbReference type="Gene3D" id="2.60.40.3800">
    <property type="match status" value="1"/>
</dbReference>
<evidence type="ECO:0008006" key="4">
    <source>
        <dbReference type="Google" id="ProtNLM"/>
    </source>
</evidence>
<sequence>MKRLLSTILLLTTVICSLTAQITGSVSISKEDLVFSERNDYDVIRLKDSYYTTTQTGAPELPVIIKTFVIPQNTKVTALDINLYGSTKLKGKYMPFPVQPPITVGGNEETEFTALDPSIYNNTSPYPGKHGGIVADYNEMGYHLVRIMLCPVSFDPVSRELTLNNISFSLKYESCEPSGIQPEAQSGRRASMIKKYIKSIVDNPQDVDRSVKAIAINSDLTLDKYPNGMTIDAISEQIPDYIIITNNKLKSEFKRLAQWKTQKGVPANHKGYGIHRQGI</sequence>
<dbReference type="InterPro" id="IPR038490">
    <property type="entry name" value="Gingipain_propep_sf"/>
</dbReference>
<dbReference type="InterPro" id="IPR029031">
    <property type="entry name" value="Gingipain_N_sf"/>
</dbReference>
<evidence type="ECO:0000313" key="3">
    <source>
        <dbReference type="Proteomes" id="UP000714420"/>
    </source>
</evidence>
<evidence type="ECO:0000256" key="1">
    <source>
        <dbReference type="SAM" id="SignalP"/>
    </source>
</evidence>